<dbReference type="Gene3D" id="1.10.10.1320">
    <property type="entry name" value="Anti-sigma factor, zinc-finger domain"/>
    <property type="match status" value="1"/>
</dbReference>
<accession>A0A1G9GIC1</accession>
<dbReference type="EMBL" id="FNFV01000007">
    <property type="protein sequence ID" value="SDL00013.1"/>
    <property type="molecule type" value="Genomic_DNA"/>
</dbReference>
<dbReference type="InterPro" id="IPR011051">
    <property type="entry name" value="RmlC_Cupin_sf"/>
</dbReference>
<proteinExistence type="predicted"/>
<organism evidence="2 3">
    <name type="scientific">Meinhardsimonia xiamenensis</name>
    <dbReference type="NCBI Taxonomy" id="990712"/>
    <lineage>
        <taxon>Bacteria</taxon>
        <taxon>Pseudomonadati</taxon>
        <taxon>Pseudomonadota</taxon>
        <taxon>Alphaproteobacteria</taxon>
        <taxon>Rhodobacterales</taxon>
        <taxon>Paracoccaceae</taxon>
        <taxon>Meinhardsimonia</taxon>
    </lineage>
</organism>
<dbReference type="InterPro" id="IPR014710">
    <property type="entry name" value="RmlC-like_jellyroll"/>
</dbReference>
<dbReference type="AlphaFoldDB" id="A0A1G9GIC1"/>
<evidence type="ECO:0000313" key="2">
    <source>
        <dbReference type="EMBL" id="SDL00013.1"/>
    </source>
</evidence>
<keyword evidence="3" id="KW-1185">Reference proteome</keyword>
<dbReference type="STRING" id="990712.SAMN05216257_107102"/>
<dbReference type="Pfam" id="PF12973">
    <property type="entry name" value="Cupin_7"/>
    <property type="match status" value="1"/>
</dbReference>
<dbReference type="RefSeq" id="WP_092501107.1">
    <property type="nucleotide sequence ID" value="NZ_FNFV01000007.1"/>
</dbReference>
<evidence type="ECO:0000259" key="1">
    <source>
        <dbReference type="Pfam" id="PF12973"/>
    </source>
</evidence>
<dbReference type="InterPro" id="IPR012807">
    <property type="entry name" value="Anti-sigma_ChrR"/>
</dbReference>
<name>A0A1G9GIC1_9RHOB</name>
<gene>
    <name evidence="2" type="ORF">SAMN05216257_107102</name>
</gene>
<dbReference type="CDD" id="cd20301">
    <property type="entry name" value="cupin_ChrR"/>
    <property type="match status" value="1"/>
</dbReference>
<sequence length="215" mass="22872">MTIRHHIPPRLIRAYVAGSLPASFATVVAAHVSLCDECRARLAAEELAAGAILDSLEPAPAPEGDAGLRERLLARLDQSPELPDEAPPERMGIYPGPVAQALKGRPPRWKRLGGGIRQAILAQDAEGSARLLYIPPGTAVPDHSHGGLELTMVLQGSFSDETGHYGVGDVEVADESLEHTPVAGPEAPCICLAATDAPLRFRSLVPRLLQPLFRI</sequence>
<feature type="domain" description="ChrR-like cupin" evidence="1">
    <location>
        <begin position="108"/>
        <end position="195"/>
    </location>
</feature>
<evidence type="ECO:0000313" key="3">
    <source>
        <dbReference type="Proteomes" id="UP000199328"/>
    </source>
</evidence>
<protein>
    <submittedName>
        <fullName evidence="2">Anti-ECFsigma factor, ChrR</fullName>
    </submittedName>
</protein>
<dbReference type="InterPro" id="IPR041916">
    <property type="entry name" value="Anti_sigma_zinc_sf"/>
</dbReference>
<dbReference type="Proteomes" id="UP000199328">
    <property type="component" value="Unassembled WGS sequence"/>
</dbReference>
<dbReference type="SUPFAM" id="SSF51182">
    <property type="entry name" value="RmlC-like cupins"/>
    <property type="match status" value="1"/>
</dbReference>
<dbReference type="InterPro" id="IPR025979">
    <property type="entry name" value="ChrR-like_cupin_dom"/>
</dbReference>
<dbReference type="NCBIfam" id="TIGR02451">
    <property type="entry name" value="anti_sig_ChrR"/>
    <property type="match status" value="1"/>
</dbReference>
<dbReference type="OrthoDB" id="2988517at2"/>
<dbReference type="Gene3D" id="2.60.120.10">
    <property type="entry name" value="Jelly Rolls"/>
    <property type="match status" value="1"/>
</dbReference>
<reference evidence="3" key="1">
    <citation type="submission" date="2016-10" db="EMBL/GenBank/DDBJ databases">
        <authorList>
            <person name="Varghese N."/>
            <person name="Submissions S."/>
        </authorList>
    </citation>
    <scope>NUCLEOTIDE SEQUENCE [LARGE SCALE GENOMIC DNA]</scope>
    <source>
        <strain evidence="3">CGMCC 1.10789</strain>
    </source>
</reference>